<dbReference type="InterPro" id="IPR028624">
    <property type="entry name" value="Tscrpt_elong_fac_GreA/B"/>
</dbReference>
<evidence type="ECO:0000256" key="8">
    <source>
        <dbReference type="HAMAP-Rule" id="MF_00105"/>
    </source>
</evidence>
<dbReference type="InterPro" id="IPR001437">
    <property type="entry name" value="Tscrpt_elong_fac_GreA/B_C"/>
</dbReference>
<evidence type="ECO:0000313" key="13">
    <source>
        <dbReference type="Proteomes" id="UP000028926"/>
    </source>
</evidence>
<dbReference type="KEGG" id="paca:ID47_03635"/>
<reference evidence="12 13" key="1">
    <citation type="submission" date="2014-07" db="EMBL/GenBank/DDBJ databases">
        <title>Comparative genomic insights into amoeba endosymbionts belonging to the families of Holosporaceae and Candidatus Midichloriaceae within Rickettsiales.</title>
        <authorList>
            <person name="Wang Z."/>
            <person name="Wu M."/>
        </authorList>
    </citation>
    <scope>NUCLEOTIDE SEQUENCE [LARGE SCALE GENOMIC DNA]</scope>
    <source>
        <strain evidence="12">PRA3</strain>
    </source>
</reference>
<dbReference type="GO" id="GO:0070063">
    <property type="term" value="F:RNA polymerase binding"/>
    <property type="evidence" value="ECO:0007669"/>
    <property type="project" value="InterPro"/>
</dbReference>
<dbReference type="AlphaFoldDB" id="A0A077AVG6"/>
<evidence type="ECO:0000256" key="3">
    <source>
        <dbReference type="ARBA" id="ARBA00023015"/>
    </source>
</evidence>
<feature type="domain" description="Transcription elongation factor GreA/GreB C-terminal" evidence="10">
    <location>
        <begin position="79"/>
        <end position="151"/>
    </location>
</feature>
<protein>
    <recommendedName>
        <fullName evidence="2 8">Transcription elongation factor GreA</fullName>
    </recommendedName>
    <alternativeName>
        <fullName evidence="7 8">Transcript cleavage factor GreA</fullName>
    </alternativeName>
</protein>
<comment type="similarity">
    <text evidence="1 8 9">Belongs to the GreA/GreB family.</text>
</comment>
<dbReference type="GO" id="GO:0006354">
    <property type="term" value="P:DNA-templated transcription elongation"/>
    <property type="evidence" value="ECO:0007669"/>
    <property type="project" value="TreeGrafter"/>
</dbReference>
<dbReference type="GO" id="GO:0003746">
    <property type="term" value="F:translation elongation factor activity"/>
    <property type="evidence" value="ECO:0007669"/>
    <property type="project" value="UniProtKB-KW"/>
</dbReference>
<dbReference type="InterPro" id="IPR036953">
    <property type="entry name" value="GreA/GreB_C_sf"/>
</dbReference>
<dbReference type="InterPro" id="IPR018151">
    <property type="entry name" value="TF_GreA/GreB_CS"/>
</dbReference>
<dbReference type="HOGENOM" id="CLU_101379_2_0_5"/>
<dbReference type="PIRSF" id="PIRSF006092">
    <property type="entry name" value="GreA_GreB"/>
    <property type="match status" value="1"/>
</dbReference>
<dbReference type="EMBL" id="CP008941">
    <property type="protein sequence ID" value="AIK96029.1"/>
    <property type="molecule type" value="Genomic_DNA"/>
</dbReference>
<keyword evidence="12" id="KW-0251">Elongation factor</keyword>
<keyword evidence="5 8" id="KW-0804">Transcription</keyword>
<dbReference type="Gene3D" id="1.10.287.180">
    <property type="entry name" value="Transcription elongation factor, GreA/GreB, N-terminal domain"/>
    <property type="match status" value="1"/>
</dbReference>
<dbReference type="InterPro" id="IPR006359">
    <property type="entry name" value="Tscrpt_elong_fac_GreA"/>
</dbReference>
<dbReference type="InterPro" id="IPR022691">
    <property type="entry name" value="Tscrpt_elong_fac_GreA/B_N"/>
</dbReference>
<dbReference type="GO" id="GO:0003677">
    <property type="term" value="F:DNA binding"/>
    <property type="evidence" value="ECO:0007669"/>
    <property type="project" value="UniProtKB-UniRule"/>
</dbReference>
<dbReference type="SUPFAM" id="SSF46557">
    <property type="entry name" value="GreA transcript cleavage protein, N-terminal domain"/>
    <property type="match status" value="1"/>
</dbReference>
<evidence type="ECO:0000256" key="7">
    <source>
        <dbReference type="ARBA" id="ARBA00030776"/>
    </source>
</evidence>
<evidence type="ECO:0000256" key="4">
    <source>
        <dbReference type="ARBA" id="ARBA00023125"/>
    </source>
</evidence>
<evidence type="ECO:0000313" key="12">
    <source>
        <dbReference type="EMBL" id="AIK96029.1"/>
    </source>
</evidence>
<dbReference type="GO" id="GO:0032784">
    <property type="term" value="P:regulation of DNA-templated transcription elongation"/>
    <property type="evidence" value="ECO:0007669"/>
    <property type="project" value="UniProtKB-UniRule"/>
</dbReference>
<keyword evidence="12" id="KW-0648">Protein biosynthesis</keyword>
<dbReference type="Pfam" id="PF01272">
    <property type="entry name" value="GreA_GreB"/>
    <property type="match status" value="1"/>
</dbReference>
<accession>A0A077AVG6</accession>
<dbReference type="PANTHER" id="PTHR30437">
    <property type="entry name" value="TRANSCRIPTION ELONGATION FACTOR GREA"/>
    <property type="match status" value="1"/>
</dbReference>
<evidence type="ECO:0000256" key="5">
    <source>
        <dbReference type="ARBA" id="ARBA00023163"/>
    </source>
</evidence>
<sequence length="152" mass="16926">MTPNGYDRLQEELKNLKHVDRQEVIRAIAEAREHGDLSENAEYHAAKERQGFIEGRILELEDKISRAEIIDVSKLSGSDIKFGATVTLIDEDTEENHKYQIVGGDESDIRQGRISITSPLARALIGKAVDDMVEVTTPGGSKAYSVIKVEYI</sequence>
<evidence type="ECO:0000259" key="11">
    <source>
        <dbReference type="Pfam" id="PF03449"/>
    </source>
</evidence>
<evidence type="ECO:0000256" key="6">
    <source>
        <dbReference type="ARBA" id="ARBA00024916"/>
    </source>
</evidence>
<dbReference type="NCBIfam" id="NF001264">
    <property type="entry name" value="PRK00226.1-5"/>
    <property type="match status" value="1"/>
</dbReference>
<proteinExistence type="inferred from homology"/>
<dbReference type="FunFam" id="3.10.50.30:FF:000001">
    <property type="entry name" value="Transcription elongation factor GreA"/>
    <property type="match status" value="1"/>
</dbReference>
<comment type="function">
    <text evidence="6 8 9">Necessary for efficient RNA polymerase transcription elongation past template-encoded arresting sites. The arresting sites in DNA have the property of trapping a certain fraction of elongating RNA polymerases that pass through, resulting in locked ternary complexes. Cleavage of the nascent transcript by cleavage factors such as GreA or GreB allows the resumption of elongation from the new 3'terminus. GreA releases sequences of 2 to 3 nucleotides.</text>
</comment>
<dbReference type="PROSITE" id="PS00829">
    <property type="entry name" value="GREAB_1"/>
    <property type="match status" value="1"/>
</dbReference>
<keyword evidence="3 8" id="KW-0805">Transcription regulation</keyword>
<dbReference type="STRING" id="91604.ID47_03635"/>
<dbReference type="Proteomes" id="UP000028926">
    <property type="component" value="Chromosome"/>
</dbReference>
<evidence type="ECO:0000256" key="2">
    <source>
        <dbReference type="ARBA" id="ARBA00013729"/>
    </source>
</evidence>
<dbReference type="PROSITE" id="PS00830">
    <property type="entry name" value="GREAB_2"/>
    <property type="match status" value="1"/>
</dbReference>
<evidence type="ECO:0000256" key="9">
    <source>
        <dbReference type="RuleBase" id="RU000556"/>
    </source>
</evidence>
<dbReference type="Gene3D" id="3.10.50.30">
    <property type="entry name" value="Transcription elongation factor, GreA/GreB, C-terminal domain"/>
    <property type="match status" value="1"/>
</dbReference>
<organism evidence="12 13">
    <name type="scientific">Candidatus Odyssella acanthamoebae</name>
    <dbReference type="NCBI Taxonomy" id="91604"/>
    <lineage>
        <taxon>Bacteria</taxon>
        <taxon>Pseudomonadati</taxon>
        <taxon>Pseudomonadota</taxon>
        <taxon>Alphaproteobacteria</taxon>
        <taxon>Holosporales</taxon>
        <taxon>Candidatus Paracaedibacteraceae</taxon>
        <taxon>Candidatus Odyssella</taxon>
    </lineage>
</organism>
<name>A0A077AVG6_9PROT</name>
<gene>
    <name evidence="8" type="primary">greA</name>
    <name evidence="12" type="ORF">ID47_03635</name>
</gene>
<dbReference type="InterPro" id="IPR023459">
    <property type="entry name" value="Tscrpt_elong_fac_GreA/B_fam"/>
</dbReference>
<dbReference type="NCBIfam" id="NF001261">
    <property type="entry name" value="PRK00226.1-2"/>
    <property type="match status" value="1"/>
</dbReference>
<keyword evidence="4 8" id="KW-0238">DNA-binding</keyword>
<keyword evidence="13" id="KW-1185">Reference proteome</keyword>
<dbReference type="eggNOG" id="COG0782">
    <property type="taxonomic scope" value="Bacteria"/>
</dbReference>
<dbReference type="InterPro" id="IPR036805">
    <property type="entry name" value="Tscrpt_elong_fac_GreA/B_N_sf"/>
</dbReference>
<dbReference type="SUPFAM" id="SSF54534">
    <property type="entry name" value="FKBP-like"/>
    <property type="match status" value="1"/>
</dbReference>
<dbReference type="PANTHER" id="PTHR30437:SF4">
    <property type="entry name" value="TRANSCRIPTION ELONGATION FACTOR GREA"/>
    <property type="match status" value="1"/>
</dbReference>
<dbReference type="NCBIfam" id="TIGR01462">
    <property type="entry name" value="greA"/>
    <property type="match status" value="1"/>
</dbReference>
<feature type="domain" description="Transcription elongation factor GreA/GreB N-terminal" evidence="11">
    <location>
        <begin position="1"/>
        <end position="69"/>
    </location>
</feature>
<dbReference type="HAMAP" id="MF_00105">
    <property type="entry name" value="GreA_GreB"/>
    <property type="match status" value="1"/>
</dbReference>
<dbReference type="FunFam" id="1.10.287.180:FF:000001">
    <property type="entry name" value="Transcription elongation factor GreA"/>
    <property type="match status" value="1"/>
</dbReference>
<dbReference type="NCBIfam" id="NF001263">
    <property type="entry name" value="PRK00226.1-4"/>
    <property type="match status" value="1"/>
</dbReference>
<evidence type="ECO:0000256" key="1">
    <source>
        <dbReference type="ARBA" id="ARBA00008213"/>
    </source>
</evidence>
<dbReference type="Pfam" id="PF03449">
    <property type="entry name" value="GreA_GreB_N"/>
    <property type="match status" value="1"/>
</dbReference>
<evidence type="ECO:0000259" key="10">
    <source>
        <dbReference type="Pfam" id="PF01272"/>
    </source>
</evidence>